<dbReference type="PANTHER" id="PTHR43390:SF1">
    <property type="entry name" value="CHLOROPLAST PROCESSING PEPTIDASE"/>
    <property type="match status" value="1"/>
</dbReference>
<gene>
    <name evidence="8" type="primary">sipF</name>
    <name evidence="8" type="ORF">GCM10007913_19400</name>
</gene>
<proteinExistence type="inferred from homology"/>
<dbReference type="PROSITE" id="PS00761">
    <property type="entry name" value="SPASE_I_3"/>
    <property type="match status" value="1"/>
</dbReference>
<evidence type="ECO:0000256" key="3">
    <source>
        <dbReference type="ARBA" id="ARBA00013208"/>
    </source>
</evidence>
<dbReference type="PROSITE" id="PS00760">
    <property type="entry name" value="SPASE_I_2"/>
    <property type="match status" value="1"/>
</dbReference>
<dbReference type="InterPro" id="IPR019757">
    <property type="entry name" value="Pept_S26A_signal_pept_1_Lys-AS"/>
</dbReference>
<evidence type="ECO:0000259" key="7">
    <source>
        <dbReference type="Pfam" id="PF10502"/>
    </source>
</evidence>
<dbReference type="RefSeq" id="WP_284390249.1">
    <property type="nucleotide sequence ID" value="NZ_BSNG01000001.1"/>
</dbReference>
<dbReference type="EMBL" id="BSNG01000001">
    <property type="protein sequence ID" value="GLQ10008.1"/>
    <property type="molecule type" value="Genomic_DNA"/>
</dbReference>
<keyword evidence="6" id="KW-0812">Transmembrane</keyword>
<dbReference type="InterPro" id="IPR000223">
    <property type="entry name" value="Pept_S26A_signal_pept_1"/>
</dbReference>
<evidence type="ECO:0000256" key="6">
    <source>
        <dbReference type="RuleBase" id="RU362042"/>
    </source>
</evidence>
<evidence type="ECO:0000256" key="4">
    <source>
        <dbReference type="ARBA" id="ARBA00019232"/>
    </source>
</evidence>
<dbReference type="PRINTS" id="PR00727">
    <property type="entry name" value="LEADERPTASE"/>
</dbReference>
<feature type="domain" description="Peptidase S26" evidence="7">
    <location>
        <begin position="17"/>
        <end position="234"/>
    </location>
</feature>
<reference evidence="8" key="1">
    <citation type="journal article" date="2014" name="Int. J. Syst. Evol. Microbiol.">
        <title>Complete genome of a new Firmicutes species belonging to the dominant human colonic microbiota ('Ruminococcus bicirculans') reveals two chromosomes and a selective capacity to utilize plant glucans.</title>
        <authorList>
            <consortium name="NISC Comparative Sequencing Program"/>
            <person name="Wegmann U."/>
            <person name="Louis P."/>
            <person name="Goesmann A."/>
            <person name="Henrissat B."/>
            <person name="Duncan S.H."/>
            <person name="Flint H.J."/>
        </authorList>
    </citation>
    <scope>NUCLEOTIDE SEQUENCE</scope>
    <source>
        <strain evidence="8">NBRC 103855</strain>
    </source>
</reference>
<comment type="caution">
    <text evidence="8">The sequence shown here is derived from an EMBL/GenBank/DDBJ whole genome shotgun (WGS) entry which is preliminary data.</text>
</comment>
<dbReference type="NCBIfam" id="TIGR02227">
    <property type="entry name" value="sigpep_I_bact"/>
    <property type="match status" value="1"/>
</dbReference>
<accession>A0ABQ5UFQ5</accession>
<evidence type="ECO:0000313" key="8">
    <source>
        <dbReference type="EMBL" id="GLQ10008.1"/>
    </source>
</evidence>
<dbReference type="InterPro" id="IPR019758">
    <property type="entry name" value="Pept_S26A_signal_pept_1_CS"/>
</dbReference>
<protein>
    <recommendedName>
        <fullName evidence="4 6">Signal peptidase I</fullName>
        <ecNumber evidence="3 6">3.4.21.89</ecNumber>
    </recommendedName>
</protein>
<dbReference type="EC" id="3.4.21.89" evidence="3 6"/>
<sequence>MSQPADKTTKKSAASEWWETIVVVVEALLIAIVLRSFLYQPFSIPTASMQQTLMIGDYFVANKFVWGYGKHSFSLGRYGDFSLLDFELPISNRIFGREPNRGDVAVFRPVPQNIEYIKRVVGLPGDRIQMKEGRLYINGTMVEREKLGTAQDTDSEGDTREVTVYRETFPEGTTHIIQEISDNASLDNTQEYVVPAGHYFMMGDNRDRSADSRVLSQVGYVPAVNLIAKAEARFFSIKDNLPPWQIWQWPANVRWDRMFQSVSSDQPYDTTAAP</sequence>
<dbReference type="SUPFAM" id="SSF51306">
    <property type="entry name" value="LexA/Signal peptidase"/>
    <property type="match status" value="1"/>
</dbReference>
<dbReference type="PANTHER" id="PTHR43390">
    <property type="entry name" value="SIGNAL PEPTIDASE I"/>
    <property type="match status" value="1"/>
</dbReference>
<dbReference type="Proteomes" id="UP001161406">
    <property type="component" value="Unassembled WGS sequence"/>
</dbReference>
<dbReference type="InterPro" id="IPR036286">
    <property type="entry name" value="LexA/Signal_pep-like_sf"/>
</dbReference>
<comment type="subcellular location">
    <subcellularLocation>
        <location evidence="6">Membrane</location>
        <topology evidence="6">Single-pass type II membrane protein</topology>
    </subcellularLocation>
</comment>
<name>A0ABQ5UFQ5_9HYPH</name>
<evidence type="ECO:0000313" key="9">
    <source>
        <dbReference type="Proteomes" id="UP001161406"/>
    </source>
</evidence>
<keyword evidence="5 6" id="KW-0378">Hydrolase</keyword>
<dbReference type="InterPro" id="IPR019533">
    <property type="entry name" value="Peptidase_S26"/>
</dbReference>
<comment type="catalytic activity">
    <reaction evidence="1 6">
        <text>Cleavage of hydrophobic, N-terminal signal or leader sequences from secreted and periplasmic proteins.</text>
        <dbReference type="EC" id="3.4.21.89"/>
    </reaction>
</comment>
<keyword evidence="6" id="KW-1133">Transmembrane helix</keyword>
<reference evidence="8" key="2">
    <citation type="submission" date="2023-01" db="EMBL/GenBank/DDBJ databases">
        <title>Draft genome sequence of Devosia yakushimensis strain NBRC 103855.</title>
        <authorList>
            <person name="Sun Q."/>
            <person name="Mori K."/>
        </authorList>
    </citation>
    <scope>NUCLEOTIDE SEQUENCE</scope>
    <source>
        <strain evidence="8">NBRC 103855</strain>
    </source>
</reference>
<dbReference type="CDD" id="cd06530">
    <property type="entry name" value="S26_SPase_I"/>
    <property type="match status" value="1"/>
</dbReference>
<comment type="similarity">
    <text evidence="2 6">Belongs to the peptidase S26 family.</text>
</comment>
<dbReference type="Gene3D" id="2.10.109.10">
    <property type="entry name" value="Umud Fragment, subunit A"/>
    <property type="match status" value="1"/>
</dbReference>
<feature type="transmembrane region" description="Helical" evidence="6">
    <location>
        <begin position="20"/>
        <end position="39"/>
    </location>
</feature>
<keyword evidence="9" id="KW-1185">Reference proteome</keyword>
<organism evidence="8 9">
    <name type="scientific">Devosia yakushimensis</name>
    <dbReference type="NCBI Taxonomy" id="470028"/>
    <lineage>
        <taxon>Bacteria</taxon>
        <taxon>Pseudomonadati</taxon>
        <taxon>Pseudomonadota</taxon>
        <taxon>Alphaproteobacteria</taxon>
        <taxon>Hyphomicrobiales</taxon>
        <taxon>Devosiaceae</taxon>
        <taxon>Devosia</taxon>
    </lineage>
</organism>
<keyword evidence="6" id="KW-0645">Protease</keyword>
<evidence type="ECO:0000256" key="2">
    <source>
        <dbReference type="ARBA" id="ARBA00009370"/>
    </source>
</evidence>
<keyword evidence="6" id="KW-0472">Membrane</keyword>
<dbReference type="Pfam" id="PF10502">
    <property type="entry name" value="Peptidase_S26"/>
    <property type="match status" value="1"/>
</dbReference>
<evidence type="ECO:0000256" key="1">
    <source>
        <dbReference type="ARBA" id="ARBA00000677"/>
    </source>
</evidence>
<evidence type="ECO:0000256" key="5">
    <source>
        <dbReference type="ARBA" id="ARBA00022801"/>
    </source>
</evidence>